<protein>
    <recommendedName>
        <fullName evidence="1">DNA helicase Pif1-like 2B domain-containing protein</fullName>
    </recommendedName>
</protein>
<keyword evidence="3" id="KW-1185">Reference proteome</keyword>
<accession>M2R3P2</accession>
<feature type="domain" description="DNA helicase Pif1-like 2B" evidence="1">
    <location>
        <begin position="31"/>
        <end position="69"/>
    </location>
</feature>
<gene>
    <name evidence="2" type="ORF">CERSUDRAFT_112826</name>
</gene>
<dbReference type="OrthoDB" id="432234at2759"/>
<name>M2R3P2_CERS8</name>
<dbReference type="EMBL" id="KB445794">
    <property type="protein sequence ID" value="EMD39150.1"/>
    <property type="molecule type" value="Genomic_DNA"/>
</dbReference>
<reference evidence="2 3" key="1">
    <citation type="journal article" date="2012" name="Proc. Natl. Acad. Sci. U.S.A.">
        <title>Comparative genomics of Ceriporiopsis subvermispora and Phanerochaete chrysosporium provide insight into selective ligninolysis.</title>
        <authorList>
            <person name="Fernandez-Fueyo E."/>
            <person name="Ruiz-Duenas F.J."/>
            <person name="Ferreira P."/>
            <person name="Floudas D."/>
            <person name="Hibbett D.S."/>
            <person name="Canessa P."/>
            <person name="Larrondo L.F."/>
            <person name="James T.Y."/>
            <person name="Seelenfreund D."/>
            <person name="Lobos S."/>
            <person name="Polanco R."/>
            <person name="Tello M."/>
            <person name="Honda Y."/>
            <person name="Watanabe T."/>
            <person name="Watanabe T."/>
            <person name="Ryu J.S."/>
            <person name="Kubicek C.P."/>
            <person name="Schmoll M."/>
            <person name="Gaskell J."/>
            <person name="Hammel K.E."/>
            <person name="St John F.J."/>
            <person name="Vanden Wymelenberg A."/>
            <person name="Sabat G."/>
            <person name="Splinter BonDurant S."/>
            <person name="Syed K."/>
            <person name="Yadav J.S."/>
            <person name="Doddapaneni H."/>
            <person name="Subramanian V."/>
            <person name="Lavin J.L."/>
            <person name="Oguiza J.A."/>
            <person name="Perez G."/>
            <person name="Pisabarro A.G."/>
            <person name="Ramirez L."/>
            <person name="Santoyo F."/>
            <person name="Master E."/>
            <person name="Coutinho P.M."/>
            <person name="Henrissat B."/>
            <person name="Lombard V."/>
            <person name="Magnuson J.K."/>
            <person name="Kuees U."/>
            <person name="Hori C."/>
            <person name="Igarashi K."/>
            <person name="Samejima M."/>
            <person name="Held B.W."/>
            <person name="Barry K.W."/>
            <person name="LaButti K.M."/>
            <person name="Lapidus A."/>
            <person name="Lindquist E.A."/>
            <person name="Lucas S.M."/>
            <person name="Riley R."/>
            <person name="Salamov A.A."/>
            <person name="Hoffmeister D."/>
            <person name="Schwenk D."/>
            <person name="Hadar Y."/>
            <person name="Yarden O."/>
            <person name="de Vries R.P."/>
            <person name="Wiebenga A."/>
            <person name="Stenlid J."/>
            <person name="Eastwood D."/>
            <person name="Grigoriev I.V."/>
            <person name="Berka R.M."/>
            <person name="Blanchette R.A."/>
            <person name="Kersten P."/>
            <person name="Martinez A.T."/>
            <person name="Vicuna R."/>
            <person name="Cullen D."/>
        </authorList>
    </citation>
    <scope>NUCLEOTIDE SEQUENCE [LARGE SCALE GENOMIC DNA]</scope>
    <source>
        <strain evidence="2 3">B</strain>
    </source>
</reference>
<dbReference type="InterPro" id="IPR049163">
    <property type="entry name" value="Pif1-like_2B_dom"/>
</dbReference>
<proteinExistence type="predicted"/>
<dbReference type="AlphaFoldDB" id="M2R3P2"/>
<organism evidence="2 3">
    <name type="scientific">Ceriporiopsis subvermispora (strain B)</name>
    <name type="common">White-rot fungus</name>
    <name type="synonym">Gelatoporia subvermispora</name>
    <dbReference type="NCBI Taxonomy" id="914234"/>
    <lineage>
        <taxon>Eukaryota</taxon>
        <taxon>Fungi</taxon>
        <taxon>Dikarya</taxon>
        <taxon>Basidiomycota</taxon>
        <taxon>Agaricomycotina</taxon>
        <taxon>Agaricomycetes</taxon>
        <taxon>Polyporales</taxon>
        <taxon>Gelatoporiaceae</taxon>
        <taxon>Gelatoporia</taxon>
    </lineage>
</organism>
<evidence type="ECO:0000259" key="1">
    <source>
        <dbReference type="Pfam" id="PF21530"/>
    </source>
</evidence>
<dbReference type="HOGENOM" id="CLU_1555053_0_0_1"/>
<dbReference type="Proteomes" id="UP000016930">
    <property type="component" value="Unassembled WGS sequence"/>
</dbReference>
<evidence type="ECO:0000313" key="2">
    <source>
        <dbReference type="EMBL" id="EMD39150.1"/>
    </source>
</evidence>
<dbReference type="Pfam" id="PF21530">
    <property type="entry name" value="Pif1_2B_dom"/>
    <property type="match status" value="1"/>
</dbReference>
<sequence length="172" mass="19586">MDHEDQLEYTYLAKDRVIGTRSLHQQDIQFTNFTAPRKLRLRIGSEVMLISDLDKQELVSGTKGVVVDFQNLSAVYADLSQPWGAQEQSRSGNMLPLVQFDIPGKHKKRFALMTPVGYYEDSRDLRSPMSRTQLPLIPATPNRASQMERIRPMKVNLIGGPRANGPGRMMWQ</sequence>
<evidence type="ECO:0000313" key="3">
    <source>
        <dbReference type="Proteomes" id="UP000016930"/>
    </source>
</evidence>